<name>A0ABV7H7X2_9BURK</name>
<dbReference type="Pfam" id="PF05787">
    <property type="entry name" value="PhoX"/>
    <property type="match status" value="1"/>
</dbReference>
<accession>A0ABV7H7X2</accession>
<dbReference type="InterPro" id="IPR008557">
    <property type="entry name" value="PhoX"/>
</dbReference>
<gene>
    <name evidence="1" type="ORF">ACFOEN_07245</name>
</gene>
<keyword evidence="2" id="KW-1185">Reference proteome</keyword>
<evidence type="ECO:0000313" key="2">
    <source>
        <dbReference type="Proteomes" id="UP001595556"/>
    </source>
</evidence>
<dbReference type="PANTHER" id="PTHR35399:SF2">
    <property type="entry name" value="DUF839 DOMAIN-CONTAINING PROTEIN"/>
    <property type="match status" value="1"/>
</dbReference>
<dbReference type="RefSeq" id="WP_377302431.1">
    <property type="nucleotide sequence ID" value="NZ_CP180191.1"/>
</dbReference>
<organism evidence="1 2">
    <name type="scientific">Piscinibacterium candidicorallinum</name>
    <dbReference type="NCBI Taxonomy" id="1793872"/>
    <lineage>
        <taxon>Bacteria</taxon>
        <taxon>Pseudomonadati</taxon>
        <taxon>Pseudomonadota</taxon>
        <taxon>Betaproteobacteria</taxon>
        <taxon>Burkholderiales</taxon>
        <taxon>Piscinibacterium</taxon>
    </lineage>
</organism>
<reference evidence="2" key="1">
    <citation type="journal article" date="2019" name="Int. J. Syst. Evol. Microbiol.">
        <title>The Global Catalogue of Microorganisms (GCM) 10K type strain sequencing project: providing services to taxonomists for standard genome sequencing and annotation.</title>
        <authorList>
            <consortium name="The Broad Institute Genomics Platform"/>
            <consortium name="The Broad Institute Genome Sequencing Center for Infectious Disease"/>
            <person name="Wu L."/>
            <person name="Ma J."/>
        </authorList>
    </citation>
    <scope>NUCLEOTIDE SEQUENCE [LARGE SCALE GENOMIC DNA]</scope>
    <source>
        <strain evidence="2">KCTC 52168</strain>
    </source>
</reference>
<proteinExistence type="predicted"/>
<sequence length="782" mass="82778">MNGITRRELMSLEITADIEQVGTNPSTTENFMSLVHKRMDRRQMLRVSGGGVTLAAIGSMGLTACGSDSSPAPAPTPAPVAPQPITTLNFSAVSKSLADRFIVPTGYTARVVYRTGDPIAAGVPAYTNAGTDDPATYDRRAGDCHDGVEYYGLNDAGTARDVNGSNRGILAMNHEYVVPQFLHQNGVTAGTTRVQAEVDREIAMHGVSVVEMMKQNASGAFDATGTWGYVQNSARNRRITAATPIEISGPLRGNAAMVTKYSPTGVRTRGTLNNCGTGTSFWGTLLTCEENWAGYFLRPSATDNLNRSAKEIFALQRYGVGGDRYGWSRVTAANAADQDNYARWTATVTPGATAADDYRNVANTFGWVVEIDPYDVTAVPKKRTAMGRFAHEACVANTPVVGQPLAFYMGDDSRGDYIYKFVSEAVWSADDANATNRMAIGDKYLDRGTLYVAKFNADGTGTWLPITLAAVQAAQAAAGGTPAYVFADQADVQLNTRLAADALGATPMDRPEWGAVNYATRDIYFTMTEANASAGRTGRRADNIDGANPRFYQDQRGATPSGAAATTNTGNTFGHIVRMAETNQNAGSTTFNWDVFLFGAQADSDPARVNLSGLTSANDFARPDGLWFSPNTGLAWIQTDDSGALLDQTNCMMLACVAGRVGDGQVLAAQPASTAAVGSTPAGAQLAATRVGRQVTESTLKRFLVGPLDCEITGVIETPDGRTMFVNVQHPGEDTPNAAIPTPASYTSFWPTAEKGAAGATPARPLSATVVITKTDGGRIGS</sequence>
<dbReference type="Proteomes" id="UP001595556">
    <property type="component" value="Unassembled WGS sequence"/>
</dbReference>
<protein>
    <submittedName>
        <fullName evidence="1">PhoX family protein</fullName>
    </submittedName>
</protein>
<dbReference type="PANTHER" id="PTHR35399">
    <property type="entry name" value="SLR8030 PROTEIN"/>
    <property type="match status" value="1"/>
</dbReference>
<dbReference type="EMBL" id="JBHRTI010000003">
    <property type="protein sequence ID" value="MFC3147432.1"/>
    <property type="molecule type" value="Genomic_DNA"/>
</dbReference>
<evidence type="ECO:0000313" key="1">
    <source>
        <dbReference type="EMBL" id="MFC3147432.1"/>
    </source>
</evidence>
<comment type="caution">
    <text evidence="1">The sequence shown here is derived from an EMBL/GenBank/DDBJ whole genome shotgun (WGS) entry which is preliminary data.</text>
</comment>